<dbReference type="SUPFAM" id="SSF53335">
    <property type="entry name" value="S-adenosyl-L-methionine-dependent methyltransferases"/>
    <property type="match status" value="1"/>
</dbReference>
<reference evidence="2 3" key="1">
    <citation type="submission" date="2019-11" db="EMBL/GenBank/DDBJ databases">
        <title>Paenibacillus monticola sp. nov., a novel PGPR strain isolated from mountain sample in China.</title>
        <authorList>
            <person name="Zhao Q."/>
            <person name="Li H.-P."/>
            <person name="Zhang J.-L."/>
        </authorList>
    </citation>
    <scope>NUCLEOTIDE SEQUENCE [LARGE SCALE GENOMIC DNA]</scope>
    <source>
        <strain evidence="2 3">LC-T2</strain>
    </source>
</reference>
<dbReference type="Pfam" id="PF13649">
    <property type="entry name" value="Methyltransf_25"/>
    <property type="match status" value="1"/>
</dbReference>
<dbReference type="InterPro" id="IPR041698">
    <property type="entry name" value="Methyltransf_25"/>
</dbReference>
<feature type="domain" description="Methyltransferase" evidence="1">
    <location>
        <begin position="21"/>
        <end position="110"/>
    </location>
</feature>
<gene>
    <name evidence="2" type="ORF">GJB61_29440</name>
</gene>
<protein>
    <submittedName>
        <fullName evidence="2">Methyltransferase domain-containing protein</fullName>
    </submittedName>
</protein>
<dbReference type="Gene3D" id="3.40.50.150">
    <property type="entry name" value="Vaccinia Virus protein VP39"/>
    <property type="match status" value="1"/>
</dbReference>
<dbReference type="AlphaFoldDB" id="A0A7X2HBP2"/>
<sequence length="145" mass="16991">MKPLRLLFEIAGQVDIKDKEVFNVGCGRGSNSVGVEKYYKAAFLRRPQPHRRICTFRPVRHKGSNMFFFVGDAENLPFEGETFKFGVQLESRHPDIHKFYDSMYRVLKTGDHIQYGDMLPTDKWQDYDQYLISLSFEILCNQDIT</sequence>
<evidence type="ECO:0000259" key="1">
    <source>
        <dbReference type="Pfam" id="PF13649"/>
    </source>
</evidence>
<keyword evidence="2" id="KW-0489">Methyltransferase</keyword>
<keyword evidence="2" id="KW-0808">Transferase</keyword>
<organism evidence="2 3">
    <name type="scientific">Paenibacillus monticola</name>
    <dbReference type="NCBI Taxonomy" id="2666075"/>
    <lineage>
        <taxon>Bacteria</taxon>
        <taxon>Bacillati</taxon>
        <taxon>Bacillota</taxon>
        <taxon>Bacilli</taxon>
        <taxon>Bacillales</taxon>
        <taxon>Paenibacillaceae</taxon>
        <taxon>Paenibacillus</taxon>
    </lineage>
</organism>
<dbReference type="GO" id="GO:0008168">
    <property type="term" value="F:methyltransferase activity"/>
    <property type="evidence" value="ECO:0007669"/>
    <property type="project" value="UniProtKB-KW"/>
</dbReference>
<dbReference type="Proteomes" id="UP000463051">
    <property type="component" value="Unassembled WGS sequence"/>
</dbReference>
<accession>A0A7X2HBP2</accession>
<proteinExistence type="predicted"/>
<dbReference type="GO" id="GO:0032259">
    <property type="term" value="P:methylation"/>
    <property type="evidence" value="ECO:0007669"/>
    <property type="project" value="UniProtKB-KW"/>
</dbReference>
<keyword evidence="3" id="KW-1185">Reference proteome</keyword>
<evidence type="ECO:0000313" key="3">
    <source>
        <dbReference type="Proteomes" id="UP000463051"/>
    </source>
</evidence>
<dbReference type="InterPro" id="IPR029063">
    <property type="entry name" value="SAM-dependent_MTases_sf"/>
</dbReference>
<name>A0A7X2HBP2_9BACL</name>
<evidence type="ECO:0000313" key="2">
    <source>
        <dbReference type="EMBL" id="MRN57065.1"/>
    </source>
</evidence>
<comment type="caution">
    <text evidence="2">The sequence shown here is derived from an EMBL/GenBank/DDBJ whole genome shotgun (WGS) entry which is preliminary data.</text>
</comment>
<dbReference type="EMBL" id="WJXB01000019">
    <property type="protein sequence ID" value="MRN57065.1"/>
    <property type="molecule type" value="Genomic_DNA"/>
</dbReference>